<dbReference type="EMBL" id="JACOIK010000014">
    <property type="protein sequence ID" value="MBD1434731.1"/>
    <property type="molecule type" value="Genomic_DNA"/>
</dbReference>
<accession>A0ABR7YU89</accession>
<comment type="caution">
    <text evidence="1">The sequence shown here is derived from an EMBL/GenBank/DDBJ whole genome shotgun (WGS) entry which is preliminary data.</text>
</comment>
<dbReference type="Proteomes" id="UP000602759">
    <property type="component" value="Unassembled WGS sequence"/>
</dbReference>
<dbReference type="RefSeq" id="WP_190995589.1">
    <property type="nucleotide sequence ID" value="NZ_JACOIK010000014.1"/>
</dbReference>
<organism evidence="1 2">
    <name type="scientific">Sphingobacterium micropteri</name>
    <dbReference type="NCBI Taxonomy" id="2763501"/>
    <lineage>
        <taxon>Bacteria</taxon>
        <taxon>Pseudomonadati</taxon>
        <taxon>Bacteroidota</taxon>
        <taxon>Sphingobacteriia</taxon>
        <taxon>Sphingobacteriales</taxon>
        <taxon>Sphingobacteriaceae</taxon>
        <taxon>Sphingobacterium</taxon>
    </lineage>
</organism>
<evidence type="ECO:0000313" key="2">
    <source>
        <dbReference type="Proteomes" id="UP000602759"/>
    </source>
</evidence>
<name>A0ABR7YU89_9SPHI</name>
<evidence type="ECO:0000313" key="1">
    <source>
        <dbReference type="EMBL" id="MBD1434731.1"/>
    </source>
</evidence>
<keyword evidence="2" id="KW-1185">Reference proteome</keyword>
<sequence>MRDLFTTSRGINTSKRDGYINKSDFSVDMSSVLEVMQGIDAASKDGNTTFPLLDTLHSYGIII</sequence>
<proteinExistence type="predicted"/>
<gene>
    <name evidence="1" type="ORF">H8B06_18035</name>
</gene>
<protein>
    <submittedName>
        <fullName evidence="1">Uncharacterized protein</fullName>
    </submittedName>
</protein>
<reference evidence="1 2" key="1">
    <citation type="submission" date="2020-08" db="EMBL/GenBank/DDBJ databases">
        <title>Sphingobacterium sp. DN00404 isolated from aquaculture water.</title>
        <authorList>
            <person name="Zhang M."/>
        </authorList>
    </citation>
    <scope>NUCLEOTIDE SEQUENCE [LARGE SCALE GENOMIC DNA]</scope>
    <source>
        <strain evidence="1 2">DN00404</strain>
    </source>
</reference>